<proteinExistence type="predicted"/>
<feature type="region of interest" description="Disordered" evidence="1">
    <location>
        <begin position="33"/>
        <end position="97"/>
    </location>
</feature>
<dbReference type="Proteomes" id="UP000235786">
    <property type="component" value="Unassembled WGS sequence"/>
</dbReference>
<name>A0A2J6RF85_HYAVF</name>
<reference evidence="3 4" key="1">
    <citation type="submission" date="2016-04" db="EMBL/GenBank/DDBJ databases">
        <title>A degradative enzymes factory behind the ericoid mycorrhizal symbiosis.</title>
        <authorList>
            <consortium name="DOE Joint Genome Institute"/>
            <person name="Martino E."/>
            <person name="Morin E."/>
            <person name="Grelet G."/>
            <person name="Kuo A."/>
            <person name="Kohler A."/>
            <person name="Daghino S."/>
            <person name="Barry K."/>
            <person name="Choi C."/>
            <person name="Cichocki N."/>
            <person name="Clum A."/>
            <person name="Copeland A."/>
            <person name="Hainaut M."/>
            <person name="Haridas S."/>
            <person name="Labutti K."/>
            <person name="Lindquist E."/>
            <person name="Lipzen A."/>
            <person name="Khouja H.-R."/>
            <person name="Murat C."/>
            <person name="Ohm R."/>
            <person name="Olson A."/>
            <person name="Spatafora J."/>
            <person name="Veneault-Fourrey C."/>
            <person name="Henrissat B."/>
            <person name="Grigoriev I."/>
            <person name="Martin F."/>
            <person name="Perotto S."/>
        </authorList>
    </citation>
    <scope>NUCLEOTIDE SEQUENCE [LARGE SCALE GENOMIC DNA]</scope>
    <source>
        <strain evidence="3 4">F</strain>
    </source>
</reference>
<dbReference type="STRING" id="1149755.A0A2J6RF85"/>
<evidence type="ECO:0000259" key="2">
    <source>
        <dbReference type="Pfam" id="PF20253"/>
    </source>
</evidence>
<protein>
    <recommendedName>
        <fullName evidence="2">DUF6604 domain-containing protein</fullName>
    </recommendedName>
</protein>
<dbReference type="OrthoDB" id="5238236at2759"/>
<accession>A0A2J6RF85</accession>
<dbReference type="EMBL" id="KZ613949">
    <property type="protein sequence ID" value="PMD37182.1"/>
    <property type="molecule type" value="Genomic_DNA"/>
</dbReference>
<dbReference type="PANTHER" id="PTHR38795">
    <property type="entry name" value="DUF6604 DOMAIN-CONTAINING PROTEIN"/>
    <property type="match status" value="1"/>
</dbReference>
<feature type="compositionally biased region" description="Polar residues" evidence="1">
    <location>
        <begin position="48"/>
        <end position="58"/>
    </location>
</feature>
<sequence>MIPQLLAGSYERYKKDTDTFTTWLSKAAADCGYTAAKSQRPEPPLPGQSYTATPTNVPTLAERLRAQAEKKAKKREMKKAPASKSSQPLGQSGTSTISMNEIPTITYTVGTQEIIRQAEVVARSAKSGIPNTMAYILDRAIQARKRCTVFFQSSGADNEQSTDGHLHFIGILEQALRILKPEPTVRTQATKATPPISESSAGDDLSNRFSKLEVEDIDDIIGDTVPEIKETTKSSTKSQAIVVYEVETDPTTDRIFRVFCFFEDLHRIQKFLGDTWTKCKLGELDFITAAIITDAAFDIVRSEETQATNFVFPDSAAGVKIPLSYEKLAEVLFNADSSAQDGRAELISHISSRLTPFDEFVYMQVARTLTKFESFRLDPPSSSRHQKMEADDRILTQLLMDFSLFEDTREKALPIIPSDPAIRATHKQKEVALQVADLLTQGQLKLLKDGEISVWLVFGHQILLDIHDILGAKISQGWSKLYSQISEHGSIIDYKYDREAARLRFPAERWPPRGGGELAGEFCQRLEITKSFEMEGFQARKDAFLFHTSVRSVGGPSHEIISSLQGFGPARTNVQRSSQAMAELILVKPALEVNFIFAHDPIHCGFEAFRFAIDFETLGLALSKHHPGLFLLSHIYNACLQTELLSARWAQLDEVIEQHIGVIFAGELPNPIKQCLKRLYIQAGISATELAKDKRNKSGKRKLRHWGPEMLPTQASAIFRYFSQGINLQQCLYQLDLLSTSASTGLRKEVSKRGVTPIQLLSHIQDYLPTNFKALNIDFINLVKRCNKILLKIRNKIKSEMNIEHPLLAPQDGGAEMGFATMVSDIFMEADGIQDCQEDLFRREMRGPMGPIKGGPQLQIAAKVLLEDILS</sequence>
<keyword evidence="4" id="KW-1185">Reference proteome</keyword>
<evidence type="ECO:0000313" key="4">
    <source>
        <dbReference type="Proteomes" id="UP000235786"/>
    </source>
</evidence>
<dbReference type="PANTHER" id="PTHR38795:SF1">
    <property type="entry name" value="DUF6604 DOMAIN-CONTAINING PROTEIN"/>
    <property type="match status" value="1"/>
</dbReference>
<feature type="compositionally biased region" description="Polar residues" evidence="1">
    <location>
        <begin position="83"/>
        <end position="97"/>
    </location>
</feature>
<dbReference type="Pfam" id="PF20253">
    <property type="entry name" value="DUF6604"/>
    <property type="match status" value="1"/>
</dbReference>
<gene>
    <name evidence="3" type="ORF">L207DRAFT_568239</name>
</gene>
<evidence type="ECO:0000256" key="1">
    <source>
        <dbReference type="SAM" id="MobiDB-lite"/>
    </source>
</evidence>
<dbReference type="InterPro" id="IPR046539">
    <property type="entry name" value="DUF6604"/>
</dbReference>
<dbReference type="AlphaFoldDB" id="A0A2J6RF85"/>
<evidence type="ECO:0000313" key="3">
    <source>
        <dbReference type="EMBL" id="PMD37182.1"/>
    </source>
</evidence>
<organism evidence="3 4">
    <name type="scientific">Hyaloscypha variabilis (strain UAMH 11265 / GT02V1 / F)</name>
    <name type="common">Meliniomyces variabilis</name>
    <dbReference type="NCBI Taxonomy" id="1149755"/>
    <lineage>
        <taxon>Eukaryota</taxon>
        <taxon>Fungi</taxon>
        <taxon>Dikarya</taxon>
        <taxon>Ascomycota</taxon>
        <taxon>Pezizomycotina</taxon>
        <taxon>Leotiomycetes</taxon>
        <taxon>Helotiales</taxon>
        <taxon>Hyaloscyphaceae</taxon>
        <taxon>Hyaloscypha</taxon>
        <taxon>Hyaloscypha variabilis</taxon>
    </lineage>
</organism>
<feature type="domain" description="DUF6604" evidence="2">
    <location>
        <begin position="12"/>
        <end position="307"/>
    </location>
</feature>